<proteinExistence type="predicted"/>
<dbReference type="Proteomes" id="UP001164761">
    <property type="component" value="Chromosome"/>
</dbReference>
<dbReference type="EMBL" id="CP104067">
    <property type="protein sequence ID" value="WAH43541.1"/>
    <property type="molecule type" value="Genomic_DNA"/>
</dbReference>
<accession>A0ABY6ZN56</accession>
<organism evidence="1 2">
    <name type="scientific">Alicyclobacillus fastidiosus</name>
    <dbReference type="NCBI Taxonomy" id="392011"/>
    <lineage>
        <taxon>Bacteria</taxon>
        <taxon>Bacillati</taxon>
        <taxon>Bacillota</taxon>
        <taxon>Bacilli</taxon>
        <taxon>Bacillales</taxon>
        <taxon>Alicyclobacillaceae</taxon>
        <taxon>Alicyclobacillus</taxon>
    </lineage>
</organism>
<evidence type="ECO:0000313" key="1">
    <source>
        <dbReference type="EMBL" id="WAH43541.1"/>
    </source>
</evidence>
<evidence type="ECO:0000313" key="2">
    <source>
        <dbReference type="Proteomes" id="UP001164761"/>
    </source>
</evidence>
<gene>
    <name evidence="1" type="ORF">NZD89_09240</name>
</gene>
<sequence length="241" mass="29131">MQQQGEKLEQQSFELEAEYFSDRERFLIERLREFRTIDVEIAIQERKMRGIGLIHEPRITPKGPEEDYLAYLQHLPSELTEHQQETKAIIERHVRPEEFRYMYASRARVAKRLNNANTDDLIERAQLRSIGRKLYRGDEDHIELTDTERVADLRLAERAEAEQVYEMLKERKEIISFALEEMKRWYHEWYLILWHKYVIDQHWKEVCRIAARNGVALTDEEYRLARKKALHQFDKWAVGLC</sequence>
<name>A0ABY6ZN56_9BACL</name>
<protein>
    <submittedName>
        <fullName evidence="1">Uncharacterized protein</fullName>
    </submittedName>
</protein>
<reference evidence="1" key="1">
    <citation type="submission" date="2022-08" db="EMBL/GenBank/DDBJ databases">
        <title>Alicyclobacillus fastidiosus DSM 17978, complete genome.</title>
        <authorList>
            <person name="Wang Q."/>
            <person name="Cai R."/>
            <person name="Wang Z."/>
        </authorList>
    </citation>
    <scope>NUCLEOTIDE SEQUENCE</scope>
    <source>
        <strain evidence="1">DSM 17978</strain>
    </source>
</reference>
<dbReference type="RefSeq" id="WP_268007421.1">
    <property type="nucleotide sequence ID" value="NZ_BSUT01000001.1"/>
</dbReference>
<keyword evidence="2" id="KW-1185">Reference proteome</keyword>